<dbReference type="Proteomes" id="UP000307790">
    <property type="component" value="Unassembled WGS sequence"/>
</dbReference>
<dbReference type="EMBL" id="VCBC01000004">
    <property type="protein sequence ID" value="TLU66856.1"/>
    <property type="molecule type" value="Genomic_DNA"/>
</dbReference>
<sequence>MRSSLILGVVLAGGKSTRMGQDKSRLPALLSTHSAKTDVNVAAQPTPSMMQYSASLLEQVGINDIVISGKSQHQGIADYIPFAGPLMGLYSIIQSRQPKAILALPVDMPLLSAAEVKQIKIAGELSGKCTCFADHPLPLYLPINVQVHSFLNQHYQRLITNPETQGPSFKQLFAQSGVNSLRCDFPKRLENTNTPEQWQRAQQTAREIESTARFHQYIS</sequence>
<gene>
    <name evidence="3" type="ORF">FE810_04950</name>
</gene>
<evidence type="ECO:0000256" key="1">
    <source>
        <dbReference type="ARBA" id="ARBA00022842"/>
    </source>
</evidence>
<protein>
    <submittedName>
        <fullName evidence="3">Molybdenum cofactor guanylyltransferase</fullName>
    </submittedName>
</protein>
<keyword evidence="3" id="KW-0808">Transferase</keyword>
<organism evidence="3 4">
    <name type="scientific">Thalassotalea litorea</name>
    <dbReference type="NCBI Taxonomy" id="2020715"/>
    <lineage>
        <taxon>Bacteria</taxon>
        <taxon>Pseudomonadati</taxon>
        <taxon>Pseudomonadota</taxon>
        <taxon>Gammaproteobacteria</taxon>
        <taxon>Alteromonadales</taxon>
        <taxon>Colwelliaceae</taxon>
        <taxon>Thalassotalea</taxon>
    </lineage>
</organism>
<evidence type="ECO:0000313" key="3">
    <source>
        <dbReference type="EMBL" id="TLU66856.1"/>
    </source>
</evidence>
<dbReference type="Gene3D" id="3.90.550.10">
    <property type="entry name" value="Spore Coat Polysaccharide Biosynthesis Protein SpsA, Chain A"/>
    <property type="match status" value="1"/>
</dbReference>
<dbReference type="InterPro" id="IPR025877">
    <property type="entry name" value="MobA-like_NTP_Trfase"/>
</dbReference>
<dbReference type="GO" id="GO:0016779">
    <property type="term" value="F:nucleotidyltransferase activity"/>
    <property type="evidence" value="ECO:0007669"/>
    <property type="project" value="UniProtKB-KW"/>
</dbReference>
<dbReference type="InterPro" id="IPR029044">
    <property type="entry name" value="Nucleotide-diphossugar_trans"/>
</dbReference>
<feature type="domain" description="MobA-like NTP transferase" evidence="2">
    <location>
        <begin position="8"/>
        <end position="132"/>
    </location>
</feature>
<dbReference type="RefSeq" id="WP_138318922.1">
    <property type="nucleotide sequence ID" value="NZ_VCBC01000004.1"/>
</dbReference>
<evidence type="ECO:0000313" key="4">
    <source>
        <dbReference type="Proteomes" id="UP000307790"/>
    </source>
</evidence>
<keyword evidence="1" id="KW-0460">Magnesium</keyword>
<accession>A0A5R9IUK5</accession>
<reference evidence="3 4" key="1">
    <citation type="submission" date="2019-05" db="EMBL/GenBank/DDBJ databases">
        <title>Genome sequences of Thalassotalea litorea 1K03283.</title>
        <authorList>
            <person name="Zhang D."/>
        </authorList>
    </citation>
    <scope>NUCLEOTIDE SEQUENCE [LARGE SCALE GENOMIC DNA]</scope>
    <source>
        <strain evidence="3 4">MCCC 1K03283</strain>
    </source>
</reference>
<dbReference type="AlphaFoldDB" id="A0A5R9IUK5"/>
<name>A0A5R9IUK5_9GAMM</name>
<keyword evidence="3" id="KW-0548">Nucleotidyltransferase</keyword>
<dbReference type="SUPFAM" id="SSF53448">
    <property type="entry name" value="Nucleotide-diphospho-sugar transferases"/>
    <property type="match status" value="1"/>
</dbReference>
<proteinExistence type="predicted"/>
<dbReference type="OrthoDB" id="9788394at2"/>
<comment type="caution">
    <text evidence="3">The sequence shown here is derived from an EMBL/GenBank/DDBJ whole genome shotgun (WGS) entry which is preliminary data.</text>
</comment>
<keyword evidence="4" id="KW-1185">Reference proteome</keyword>
<dbReference type="Pfam" id="PF12804">
    <property type="entry name" value="NTP_transf_3"/>
    <property type="match status" value="1"/>
</dbReference>
<evidence type="ECO:0000259" key="2">
    <source>
        <dbReference type="Pfam" id="PF12804"/>
    </source>
</evidence>